<keyword evidence="2" id="KW-0812">Transmembrane</keyword>
<keyword evidence="2" id="KW-1133">Transmembrane helix</keyword>
<gene>
    <name evidence="3" type="ORF">FHS09_003526</name>
</gene>
<reference evidence="3 4" key="1">
    <citation type="submission" date="2020-08" db="EMBL/GenBank/DDBJ databases">
        <title>Genomic Encyclopedia of Type Strains, Phase III (KMG-III): the genomes of soil and plant-associated and newly described type strains.</title>
        <authorList>
            <person name="Whitman W."/>
        </authorList>
    </citation>
    <scope>NUCLEOTIDE SEQUENCE [LARGE SCALE GENOMIC DNA]</scope>
    <source>
        <strain evidence="3 4">CECT 8799</strain>
    </source>
</reference>
<dbReference type="EMBL" id="JACHWZ010000018">
    <property type="protein sequence ID" value="MBB3062677.1"/>
    <property type="molecule type" value="Genomic_DNA"/>
</dbReference>
<feature type="transmembrane region" description="Helical" evidence="2">
    <location>
        <begin position="56"/>
        <end position="74"/>
    </location>
</feature>
<dbReference type="AlphaFoldDB" id="A0A7W4WF74"/>
<proteinExistence type="predicted"/>
<dbReference type="InterPro" id="IPR045398">
    <property type="entry name" value="DUF6515"/>
</dbReference>
<keyword evidence="2" id="KW-0472">Membrane</keyword>
<dbReference type="Proteomes" id="UP000535937">
    <property type="component" value="Unassembled WGS sequence"/>
</dbReference>
<comment type="caution">
    <text evidence="3">The sequence shown here is derived from an EMBL/GenBank/DDBJ whole genome shotgun (WGS) entry which is preliminary data.</text>
</comment>
<accession>A0A7W4WF74</accession>
<feature type="region of interest" description="Disordered" evidence="1">
    <location>
        <begin position="77"/>
        <end position="155"/>
    </location>
</feature>
<name>A0A7W4WF74_9GAMM</name>
<feature type="compositionally biased region" description="Basic residues" evidence="1">
    <location>
        <begin position="106"/>
        <end position="146"/>
    </location>
</feature>
<protein>
    <submittedName>
        <fullName evidence="3">Uncharacterized protein</fullName>
    </submittedName>
</protein>
<evidence type="ECO:0000256" key="1">
    <source>
        <dbReference type="SAM" id="MobiDB-lite"/>
    </source>
</evidence>
<sequence>MRSLPQWVDERGIIAKKDFARFRNDSVRRGHTGYQYYEMPFNGTGESTMKKPLNKLTTIAAIAGLLLAGPALAADRDDRFGHKGPERKLSHAAGPAYREDRGHDRGRGHHDRGRGHRDKDRRHHDKGRRHHDRDRRHHDRDRRHHNRDWGHRDRDWGHRDRRHHYGDRHHYKHGYRHRHHWRPHHYGYGYRWNRLPRNFVRISFGGLGFYYSDGIFYRPHEHGYMVAQPPIGAIVYSLPASAVTLAFGGHNYYVAYDTYYRWDARHRGYRIVTNPGFY</sequence>
<organism evidence="3 4">
    <name type="scientific">Microbulbifer rhizosphaerae</name>
    <dbReference type="NCBI Taxonomy" id="1562603"/>
    <lineage>
        <taxon>Bacteria</taxon>
        <taxon>Pseudomonadati</taxon>
        <taxon>Pseudomonadota</taxon>
        <taxon>Gammaproteobacteria</taxon>
        <taxon>Cellvibrionales</taxon>
        <taxon>Microbulbiferaceae</taxon>
        <taxon>Microbulbifer</taxon>
    </lineage>
</organism>
<feature type="compositionally biased region" description="Basic and acidic residues" evidence="1">
    <location>
        <begin position="77"/>
        <end position="89"/>
    </location>
</feature>
<keyword evidence="4" id="KW-1185">Reference proteome</keyword>
<dbReference type="Pfam" id="PF20125">
    <property type="entry name" value="DUF6515"/>
    <property type="match status" value="1"/>
</dbReference>
<dbReference type="RefSeq" id="WP_183462163.1">
    <property type="nucleotide sequence ID" value="NZ_JACHWZ010000018.1"/>
</dbReference>
<evidence type="ECO:0000313" key="4">
    <source>
        <dbReference type="Proteomes" id="UP000535937"/>
    </source>
</evidence>
<evidence type="ECO:0000256" key="2">
    <source>
        <dbReference type="SAM" id="Phobius"/>
    </source>
</evidence>
<evidence type="ECO:0000313" key="3">
    <source>
        <dbReference type="EMBL" id="MBB3062677.1"/>
    </source>
</evidence>